<evidence type="ECO:0000313" key="2">
    <source>
        <dbReference type="Proteomes" id="UP000837857"/>
    </source>
</evidence>
<protein>
    <submittedName>
        <fullName evidence="1">Uncharacterized protein</fullName>
    </submittedName>
</protein>
<gene>
    <name evidence="1" type="ORF">IPOD504_LOCUS11587</name>
</gene>
<dbReference type="EMBL" id="OW152840">
    <property type="protein sequence ID" value="CAH2061950.1"/>
    <property type="molecule type" value="Genomic_DNA"/>
</dbReference>
<evidence type="ECO:0000313" key="1">
    <source>
        <dbReference type="EMBL" id="CAH2061950.1"/>
    </source>
</evidence>
<feature type="non-terminal residue" evidence="1">
    <location>
        <position position="1"/>
    </location>
</feature>
<accession>A0ABN8IMG0</accession>
<proteinExistence type="predicted"/>
<keyword evidence="2" id="KW-1185">Reference proteome</keyword>
<reference evidence="1" key="1">
    <citation type="submission" date="2022-03" db="EMBL/GenBank/DDBJ databases">
        <authorList>
            <person name="Martin H S."/>
        </authorList>
    </citation>
    <scope>NUCLEOTIDE SEQUENCE</scope>
</reference>
<name>A0ABN8IMG0_9NEOP</name>
<dbReference type="Proteomes" id="UP000837857">
    <property type="component" value="Chromosome 28"/>
</dbReference>
<sequence>MVRAVARLLASPPGVVDSTPRRQVFDADNCSESGESVTEEKKPHPNTYTRVRGGGYKSQFTLYDTGTDSARLRATDVTLAWRRGRKDYGYLRNASAEAANALAEAWRGVKSLLILATAEVVEVMSCMTIVPWWAVRRNEFTSTSTVHCGDDGAQLPIESGNVMTSGKIHCAITAENDIGFVDGHCIARWAKSVHWFEVICSNGERVDGDMTSRERK</sequence>
<organism evidence="1 2">
    <name type="scientific">Iphiclides podalirius</name>
    <name type="common">scarce swallowtail</name>
    <dbReference type="NCBI Taxonomy" id="110791"/>
    <lineage>
        <taxon>Eukaryota</taxon>
        <taxon>Metazoa</taxon>
        <taxon>Ecdysozoa</taxon>
        <taxon>Arthropoda</taxon>
        <taxon>Hexapoda</taxon>
        <taxon>Insecta</taxon>
        <taxon>Pterygota</taxon>
        <taxon>Neoptera</taxon>
        <taxon>Endopterygota</taxon>
        <taxon>Lepidoptera</taxon>
        <taxon>Glossata</taxon>
        <taxon>Ditrysia</taxon>
        <taxon>Papilionoidea</taxon>
        <taxon>Papilionidae</taxon>
        <taxon>Papilioninae</taxon>
        <taxon>Iphiclides</taxon>
    </lineage>
</organism>